<dbReference type="PANTHER" id="PTHR11584">
    <property type="entry name" value="SERINE/THREONINE PROTEIN KINASE"/>
    <property type="match status" value="1"/>
</dbReference>
<keyword evidence="3 9" id="KW-0479">Metal-binding</keyword>
<feature type="compositionally biased region" description="Gly residues" evidence="11">
    <location>
        <begin position="358"/>
        <end position="375"/>
    </location>
</feature>
<dbReference type="SMART" id="SM00220">
    <property type="entry name" value="S_TKc"/>
    <property type="match status" value="1"/>
</dbReference>
<dbReference type="PROSITE" id="PS00108">
    <property type="entry name" value="PROTEIN_KINASE_ST"/>
    <property type="match status" value="1"/>
</dbReference>
<evidence type="ECO:0000256" key="6">
    <source>
        <dbReference type="ARBA" id="ARBA00022777"/>
    </source>
</evidence>
<evidence type="ECO:0000256" key="7">
    <source>
        <dbReference type="ARBA" id="ARBA00022833"/>
    </source>
</evidence>
<proteinExistence type="predicted"/>
<keyword evidence="5 9" id="KW-0863">Zinc-finger</keyword>
<evidence type="ECO:0000256" key="9">
    <source>
        <dbReference type="PROSITE-ProRule" id="PRU00203"/>
    </source>
</evidence>
<dbReference type="SUPFAM" id="SSF56112">
    <property type="entry name" value="Protein kinase-like (PK-like)"/>
    <property type="match status" value="1"/>
</dbReference>
<sequence>MAPNRTSSSQTMMKVQPTSKVAPFEESHFKVGKTSRIMRCSSVSFSEEEESVVLDDRTEYYRSLASWKKTSSFTAVLNSVTDSQNSERWPGVSSGLDQDERQGKVKQKIAMEPEEKKEAVENDDKSSEFCWQLTQDTPSVDEKKYAWKTTRELETNVVKAGKAEAKAKEIMHSSDILMIPYSIQESVTASEDVLQIDPPPTLSDSFEVRDIYSIKDEASSNDEWAEVKLVEEVKLDEKETKHKSLFRRHAVRKVKRNVWCIIEPSPPPVQQKKRKLCKAVKPRKPRQRRNCALKQSFPALEQTEESITVQNTKPTASKRRRANSPTSNEARDSGVHSDGSSSSGSGYSGSSDGSNGSFTGGNSGTGGSGAQGNAGDGDEGDKKKEIPQWHLPGKQNIAAKTEKKKRGAAAEEEGNGSQEKMEVDCPGSSGFQMFLPSKVDIAEQCHSPGVEEPSTTSTKNDLFFVPQDLQHACYCFRPVCHNMKCKVVKEELAHMKAHNEWKLCGRCVNTRNVVKQHARVCRMTGCRIPNCESFRGSNDCSADIGQPDPLMMKKTQPLPQQYAWTPPRTLYCTPLTTSQIDGKVIFRNSTLLPESYFAEHIDYNVMRRNKLGSGSNGDIYSICMQSDMNKKMAMKETKYRIPKEEVEVYRALGEHEHIVTHFGGTFKGSHGHASIFMEKCDQSLFHIMETMQRRLTVDEAMFYWLQIHDAVCYLHNLPVPVIHKDIKAKNVLLTEEGSRAKLSDFDSAKRLPHELTEAGLKPLGTKGFAAFEVLEMKPHGRPADVCNLACFLLELTVGVPSQDTLLEKINSLRELDPDLAHLVQECVKYNPEERPTARGLLQWPVIQRFKS</sequence>
<protein>
    <recommendedName>
        <fullName evidence="16">Protein kinase domain-containing protein</fullName>
    </recommendedName>
</protein>
<feature type="compositionally biased region" description="Basic residues" evidence="11">
    <location>
        <begin position="271"/>
        <end position="291"/>
    </location>
</feature>
<keyword evidence="6" id="KW-0418">Kinase</keyword>
<dbReference type="Pfam" id="PF00069">
    <property type="entry name" value="Pkinase"/>
    <property type="match status" value="1"/>
</dbReference>
<dbReference type="GO" id="GO:0005524">
    <property type="term" value="F:ATP binding"/>
    <property type="evidence" value="ECO:0007669"/>
    <property type="project" value="UniProtKB-UniRule"/>
</dbReference>
<evidence type="ECO:0000256" key="11">
    <source>
        <dbReference type="SAM" id="MobiDB-lite"/>
    </source>
</evidence>
<evidence type="ECO:0000256" key="1">
    <source>
        <dbReference type="ARBA" id="ARBA00022527"/>
    </source>
</evidence>
<comment type="caution">
    <text evidence="14">The sequence shown here is derived from an EMBL/GenBank/DDBJ whole genome shotgun (WGS) entry which is preliminary data.</text>
</comment>
<dbReference type="GO" id="GO:0035556">
    <property type="term" value="P:intracellular signal transduction"/>
    <property type="evidence" value="ECO:0007669"/>
    <property type="project" value="UniProtKB-ARBA"/>
</dbReference>
<dbReference type="InterPro" id="IPR017441">
    <property type="entry name" value="Protein_kinase_ATP_BS"/>
</dbReference>
<feature type="region of interest" description="Disordered" evidence="11">
    <location>
        <begin position="1"/>
        <end position="22"/>
    </location>
</feature>
<dbReference type="SUPFAM" id="SSF57933">
    <property type="entry name" value="TAZ domain"/>
    <property type="match status" value="1"/>
</dbReference>
<organism evidence="14 15">
    <name type="scientific">Desmophyllum pertusum</name>
    <dbReference type="NCBI Taxonomy" id="174260"/>
    <lineage>
        <taxon>Eukaryota</taxon>
        <taxon>Metazoa</taxon>
        <taxon>Cnidaria</taxon>
        <taxon>Anthozoa</taxon>
        <taxon>Hexacorallia</taxon>
        <taxon>Scleractinia</taxon>
        <taxon>Caryophylliina</taxon>
        <taxon>Caryophylliidae</taxon>
        <taxon>Desmophyllum</taxon>
    </lineage>
</organism>
<dbReference type="Gene3D" id="1.10.510.10">
    <property type="entry name" value="Transferase(Phosphotransferase) domain 1"/>
    <property type="match status" value="1"/>
</dbReference>
<dbReference type="GO" id="GO:0004674">
    <property type="term" value="F:protein serine/threonine kinase activity"/>
    <property type="evidence" value="ECO:0007669"/>
    <property type="project" value="UniProtKB-KW"/>
</dbReference>
<feature type="zinc finger region" description="TAZ-type" evidence="9">
    <location>
        <begin position="435"/>
        <end position="534"/>
    </location>
</feature>
<gene>
    <name evidence="14" type="ORF">OS493_001278</name>
</gene>
<evidence type="ECO:0000259" key="13">
    <source>
        <dbReference type="PROSITE" id="PS50134"/>
    </source>
</evidence>
<keyword evidence="8 10" id="KW-0067">ATP-binding</keyword>
<feature type="region of interest" description="Disordered" evidence="11">
    <location>
        <begin position="84"/>
        <end position="106"/>
    </location>
</feature>
<dbReference type="InterPro" id="IPR011009">
    <property type="entry name" value="Kinase-like_dom_sf"/>
</dbReference>
<keyword evidence="4 10" id="KW-0547">Nucleotide-binding</keyword>
<feature type="domain" description="Protein kinase" evidence="12">
    <location>
        <begin position="605"/>
        <end position="846"/>
    </location>
</feature>
<dbReference type="PROSITE" id="PS50134">
    <property type="entry name" value="ZF_TAZ"/>
    <property type="match status" value="1"/>
</dbReference>
<feature type="binding site" evidence="10">
    <location>
        <position position="635"/>
    </location>
    <ligand>
        <name>ATP</name>
        <dbReference type="ChEBI" id="CHEBI:30616"/>
    </ligand>
</feature>
<evidence type="ECO:0000259" key="12">
    <source>
        <dbReference type="PROSITE" id="PS50011"/>
    </source>
</evidence>
<dbReference type="EMBL" id="MU825873">
    <property type="protein sequence ID" value="KAJ7387926.1"/>
    <property type="molecule type" value="Genomic_DNA"/>
</dbReference>
<dbReference type="PROSITE" id="PS00107">
    <property type="entry name" value="PROTEIN_KINASE_ATP"/>
    <property type="match status" value="1"/>
</dbReference>
<dbReference type="PANTHER" id="PTHR11584:SF369">
    <property type="entry name" value="MITOGEN-ACTIVATED PROTEIN KINASE KINASE KINASE 19-RELATED"/>
    <property type="match status" value="1"/>
</dbReference>
<dbReference type="CDD" id="cd00180">
    <property type="entry name" value="PKc"/>
    <property type="match status" value="1"/>
</dbReference>
<evidence type="ECO:0000313" key="15">
    <source>
        <dbReference type="Proteomes" id="UP001163046"/>
    </source>
</evidence>
<accession>A0A9X0D645</accession>
<dbReference type="PROSITE" id="PS50011">
    <property type="entry name" value="PROTEIN_KINASE_DOM"/>
    <property type="match status" value="1"/>
</dbReference>
<feature type="compositionally biased region" description="Polar residues" evidence="11">
    <location>
        <begin position="1"/>
        <end position="19"/>
    </location>
</feature>
<evidence type="ECO:0000313" key="14">
    <source>
        <dbReference type="EMBL" id="KAJ7387926.1"/>
    </source>
</evidence>
<evidence type="ECO:0000256" key="4">
    <source>
        <dbReference type="ARBA" id="ARBA00022741"/>
    </source>
</evidence>
<dbReference type="InterPro" id="IPR035898">
    <property type="entry name" value="TAZ_dom_sf"/>
</dbReference>
<dbReference type="InterPro" id="IPR000197">
    <property type="entry name" value="Znf_TAZ"/>
</dbReference>
<dbReference type="InterPro" id="IPR008271">
    <property type="entry name" value="Ser/Thr_kinase_AS"/>
</dbReference>
<reference evidence="14" key="1">
    <citation type="submission" date="2023-01" db="EMBL/GenBank/DDBJ databases">
        <title>Genome assembly of the deep-sea coral Lophelia pertusa.</title>
        <authorList>
            <person name="Herrera S."/>
            <person name="Cordes E."/>
        </authorList>
    </citation>
    <scope>NUCLEOTIDE SEQUENCE</scope>
    <source>
        <strain evidence="14">USNM1676648</strain>
        <tissue evidence="14">Polyp</tissue>
    </source>
</reference>
<keyword evidence="7 9" id="KW-0862">Zinc</keyword>
<evidence type="ECO:0000256" key="5">
    <source>
        <dbReference type="ARBA" id="ARBA00022771"/>
    </source>
</evidence>
<dbReference type="GO" id="GO:0008270">
    <property type="term" value="F:zinc ion binding"/>
    <property type="evidence" value="ECO:0007669"/>
    <property type="project" value="UniProtKB-KW"/>
</dbReference>
<keyword evidence="1" id="KW-0723">Serine/threonine-protein kinase</keyword>
<name>A0A9X0D645_9CNID</name>
<evidence type="ECO:0000256" key="10">
    <source>
        <dbReference type="PROSITE-ProRule" id="PRU10141"/>
    </source>
</evidence>
<feature type="compositionally biased region" description="Polar residues" evidence="11">
    <location>
        <begin position="305"/>
        <end position="315"/>
    </location>
</feature>
<feature type="domain" description="TAZ-type" evidence="13">
    <location>
        <begin position="435"/>
        <end position="534"/>
    </location>
</feature>
<feature type="region of interest" description="Disordered" evidence="11">
    <location>
        <begin position="263"/>
        <end position="423"/>
    </location>
</feature>
<dbReference type="OrthoDB" id="5964819at2759"/>
<keyword evidence="15" id="KW-1185">Reference proteome</keyword>
<evidence type="ECO:0008006" key="16">
    <source>
        <dbReference type="Google" id="ProtNLM"/>
    </source>
</evidence>
<feature type="compositionally biased region" description="Low complexity" evidence="11">
    <location>
        <begin position="336"/>
        <end position="357"/>
    </location>
</feature>
<evidence type="ECO:0000256" key="3">
    <source>
        <dbReference type="ARBA" id="ARBA00022723"/>
    </source>
</evidence>
<dbReference type="Proteomes" id="UP001163046">
    <property type="component" value="Unassembled WGS sequence"/>
</dbReference>
<keyword evidence="2" id="KW-0808">Transferase</keyword>
<dbReference type="InterPro" id="IPR000719">
    <property type="entry name" value="Prot_kinase_dom"/>
</dbReference>
<dbReference type="AlphaFoldDB" id="A0A9X0D645"/>
<evidence type="ECO:0000256" key="2">
    <source>
        <dbReference type="ARBA" id="ARBA00022679"/>
    </source>
</evidence>
<evidence type="ECO:0000256" key="8">
    <source>
        <dbReference type="ARBA" id="ARBA00022840"/>
    </source>
</evidence>
<dbReference type="Gene3D" id="1.20.1020.10">
    <property type="entry name" value="TAZ domain"/>
    <property type="match status" value="1"/>
</dbReference>